<organism evidence="6 7">
    <name type="scientific">Aurantimonas manganoxydans (strain ATCC BAA-1229 / DSM 21871 / SI85-9A1)</name>
    <dbReference type="NCBI Taxonomy" id="287752"/>
    <lineage>
        <taxon>Bacteria</taxon>
        <taxon>Pseudomonadati</taxon>
        <taxon>Pseudomonadota</taxon>
        <taxon>Alphaproteobacteria</taxon>
        <taxon>Hyphomicrobiales</taxon>
        <taxon>Aurantimonadaceae</taxon>
        <taxon>Aurantimonas</taxon>
    </lineage>
</organism>
<dbReference type="EMBL" id="AAPJ01000001">
    <property type="protein sequence ID" value="EAS50991.1"/>
    <property type="molecule type" value="Genomic_DNA"/>
</dbReference>
<dbReference type="Proteomes" id="UP000000321">
    <property type="component" value="Unassembled WGS sequence"/>
</dbReference>
<dbReference type="InterPro" id="IPR028082">
    <property type="entry name" value="Peripla_BP_I"/>
</dbReference>
<protein>
    <submittedName>
        <fullName evidence="6">Putative sugar ABC transporter, periplasmic sugar-binding protein</fullName>
    </submittedName>
</protein>
<gene>
    <name evidence="6" type="ORF">SI859A1_01797</name>
</gene>
<feature type="chain" id="PRO_5004197696" evidence="4">
    <location>
        <begin position="21"/>
        <end position="308"/>
    </location>
</feature>
<evidence type="ECO:0000256" key="2">
    <source>
        <dbReference type="ARBA" id="ARBA00007639"/>
    </source>
</evidence>
<comment type="subcellular location">
    <subcellularLocation>
        <location evidence="1">Cell envelope</location>
    </subcellularLocation>
</comment>
<dbReference type="PANTHER" id="PTHR46847">
    <property type="entry name" value="D-ALLOSE-BINDING PERIPLASMIC PROTEIN-RELATED"/>
    <property type="match status" value="1"/>
</dbReference>
<evidence type="ECO:0000313" key="7">
    <source>
        <dbReference type="Proteomes" id="UP000000321"/>
    </source>
</evidence>
<proteinExistence type="inferred from homology"/>
<comment type="caution">
    <text evidence="6">The sequence shown here is derived from an EMBL/GenBank/DDBJ whole genome shotgun (WGS) entry which is preliminary data.</text>
</comment>
<dbReference type="SUPFAM" id="SSF53822">
    <property type="entry name" value="Periplasmic binding protein-like I"/>
    <property type="match status" value="1"/>
</dbReference>
<evidence type="ECO:0000313" key="6">
    <source>
        <dbReference type="EMBL" id="EAS50991.1"/>
    </source>
</evidence>
<name>Q1YNP0_AURMS</name>
<dbReference type="BioCyc" id="AURANTIMONAS:SI859A1_01797-MONOMER"/>
<dbReference type="GO" id="GO:0030313">
    <property type="term" value="C:cell envelope"/>
    <property type="evidence" value="ECO:0007669"/>
    <property type="project" value="UniProtKB-SubCell"/>
</dbReference>
<dbReference type="PANTHER" id="PTHR46847:SF1">
    <property type="entry name" value="D-ALLOSE-BINDING PERIPLASMIC PROTEIN-RELATED"/>
    <property type="match status" value="1"/>
</dbReference>
<keyword evidence="3 4" id="KW-0732">Signal</keyword>
<evidence type="ECO:0000256" key="1">
    <source>
        <dbReference type="ARBA" id="ARBA00004196"/>
    </source>
</evidence>
<dbReference type="Gene3D" id="3.40.50.2300">
    <property type="match status" value="2"/>
</dbReference>
<accession>Q1YNP0</accession>
<evidence type="ECO:0000256" key="4">
    <source>
        <dbReference type="SAM" id="SignalP"/>
    </source>
</evidence>
<evidence type="ECO:0000256" key="3">
    <source>
        <dbReference type="ARBA" id="ARBA00022729"/>
    </source>
</evidence>
<dbReference type="HOGENOM" id="CLU_037628_3_2_5"/>
<comment type="similarity">
    <text evidence="2">Belongs to the bacterial solute-binding protein 2 family.</text>
</comment>
<dbReference type="InterPro" id="IPR025997">
    <property type="entry name" value="SBP_2_dom"/>
</dbReference>
<sequence>MLAPGVVAASLLGAMVPGHAQDVTLATSMPALEFPFFVHMQDALTKKAEEVGGISLIATDGQNQTTKQTGDVEAAIIQGVDGIIISPIDAVAMAPALKQAVDADIPVITIDRRVDGVEGILSHVGADNVVGGEAQGNLIMELFPDGARVVNLQGQPGASPAIDRNKGLHNVLDGKDNYEFVAEQTANFAREEGASVTEAILGGLATPPDVIVAANDDMALGALQVAQERGLDIPIIGFDALPEALASVRDGGLAATIEQFPGGQSVTALEAMIAHLRDGKAPEPLVLLNPIAITKDNLEKAERLGEIQ</sequence>
<dbReference type="GO" id="GO:0030246">
    <property type="term" value="F:carbohydrate binding"/>
    <property type="evidence" value="ECO:0007669"/>
    <property type="project" value="UniProtKB-ARBA"/>
</dbReference>
<dbReference type="AlphaFoldDB" id="Q1YNP0"/>
<keyword evidence="7" id="KW-1185">Reference proteome</keyword>
<feature type="domain" description="Periplasmic binding protein" evidence="5">
    <location>
        <begin position="26"/>
        <end position="280"/>
    </location>
</feature>
<reference evidence="6 7" key="1">
    <citation type="journal article" date="2008" name="Appl. Environ. Microbiol.">
        <title>Genomic insights into Mn(II) oxidation by the marine alphaproteobacterium Aurantimonas sp. strain SI85-9A1.</title>
        <authorList>
            <person name="Dick G.J."/>
            <person name="Podell S."/>
            <person name="Johnson H.A."/>
            <person name="Rivera-Espinoza Y."/>
            <person name="Bernier-Latmani R."/>
            <person name="McCarthy J.K."/>
            <person name="Torpey J.W."/>
            <person name="Clement B.G."/>
            <person name="Gaasterland T."/>
            <person name="Tebo B.M."/>
        </authorList>
    </citation>
    <scope>NUCLEOTIDE SEQUENCE [LARGE SCALE GENOMIC DNA]</scope>
    <source>
        <strain evidence="6 7">SI85-9A1</strain>
    </source>
</reference>
<dbReference type="Pfam" id="PF13407">
    <property type="entry name" value="Peripla_BP_4"/>
    <property type="match status" value="1"/>
</dbReference>
<feature type="signal peptide" evidence="4">
    <location>
        <begin position="1"/>
        <end position="20"/>
    </location>
</feature>
<evidence type="ECO:0000259" key="5">
    <source>
        <dbReference type="Pfam" id="PF13407"/>
    </source>
</evidence>